<dbReference type="Pfam" id="PF00043">
    <property type="entry name" value="GST_C"/>
    <property type="match status" value="1"/>
</dbReference>
<comment type="caution">
    <text evidence="7">The sequence shown here is derived from an EMBL/GenBank/DDBJ whole genome shotgun (WGS) entry which is preliminary data.</text>
</comment>
<dbReference type="EMBL" id="JBAHYK010000549">
    <property type="protein sequence ID" value="KAL0573070.1"/>
    <property type="molecule type" value="Genomic_DNA"/>
</dbReference>
<dbReference type="PROSITE" id="PS50404">
    <property type="entry name" value="GST_NTER"/>
    <property type="match status" value="1"/>
</dbReference>
<dbReference type="InterPro" id="IPR004045">
    <property type="entry name" value="Glutathione_S-Trfase_N"/>
</dbReference>
<dbReference type="PROSITE" id="PS50405">
    <property type="entry name" value="GST_CTER"/>
    <property type="match status" value="1"/>
</dbReference>
<evidence type="ECO:0000256" key="2">
    <source>
        <dbReference type="ARBA" id="ARBA00022679"/>
    </source>
</evidence>
<keyword evidence="8" id="KW-1185">Reference proteome</keyword>
<evidence type="ECO:0000259" key="5">
    <source>
        <dbReference type="PROSITE" id="PS50404"/>
    </source>
</evidence>
<evidence type="ECO:0000313" key="7">
    <source>
        <dbReference type="EMBL" id="KAL0573070.1"/>
    </source>
</evidence>
<evidence type="ECO:0000259" key="6">
    <source>
        <dbReference type="PROSITE" id="PS50405"/>
    </source>
</evidence>
<dbReference type="CDD" id="cd03053">
    <property type="entry name" value="GST_N_Phi"/>
    <property type="match status" value="1"/>
</dbReference>
<dbReference type="SUPFAM" id="SSF47616">
    <property type="entry name" value="GST C-terminal domain-like"/>
    <property type="match status" value="1"/>
</dbReference>
<dbReference type="SUPFAM" id="SSF52833">
    <property type="entry name" value="Thioredoxin-like"/>
    <property type="match status" value="1"/>
</dbReference>
<dbReference type="InterPro" id="IPR036249">
    <property type="entry name" value="Thioredoxin-like_sf"/>
</dbReference>
<evidence type="ECO:0000256" key="1">
    <source>
        <dbReference type="ARBA" id="ARBA00012452"/>
    </source>
</evidence>
<dbReference type="InterPro" id="IPR010987">
    <property type="entry name" value="Glutathione-S-Trfase_C-like"/>
</dbReference>
<keyword evidence="2" id="KW-0808">Transferase</keyword>
<sequence length="219" mass="24690">MVLQFYGSTQSTCTKRVATVLYEKQIPYEYHNIDFTKGEHKAPEYMEKQPFGQVPYIVDDGLLLYESRAICRYLALKYADKGPKLIPDPKDLKATAEFEQGASIEQSNFDMIASKAVFENVFKPRRGLTSDPKVFSELIGQLEGKLKAYEVILGKQKYIAGNELSLADLFHLPYGVLLEVAGSDIMSRQGPNVTRWWKEINARPSWQAVTGGVPAKPTF</sequence>
<dbReference type="Proteomes" id="UP001465976">
    <property type="component" value="Unassembled WGS sequence"/>
</dbReference>
<dbReference type="PANTHER" id="PTHR43900">
    <property type="entry name" value="GLUTATHIONE S-TRANSFERASE RHO"/>
    <property type="match status" value="1"/>
</dbReference>
<protein>
    <recommendedName>
        <fullName evidence="1">glutathione transferase</fullName>
        <ecNumber evidence="1">2.5.1.18</ecNumber>
    </recommendedName>
</protein>
<evidence type="ECO:0000313" key="8">
    <source>
        <dbReference type="Proteomes" id="UP001465976"/>
    </source>
</evidence>
<gene>
    <name evidence="7" type="ORF">V5O48_008896</name>
</gene>
<dbReference type="SFLD" id="SFLDS00019">
    <property type="entry name" value="Glutathione_Transferase_(cytos"/>
    <property type="match status" value="1"/>
</dbReference>
<reference evidence="7 8" key="1">
    <citation type="submission" date="2024-02" db="EMBL/GenBank/DDBJ databases">
        <title>A draft genome for the cacao thread blight pathogen Marasmius crinis-equi.</title>
        <authorList>
            <person name="Cohen S.P."/>
            <person name="Baruah I.K."/>
            <person name="Amoako-Attah I."/>
            <person name="Bukari Y."/>
            <person name="Meinhardt L.W."/>
            <person name="Bailey B.A."/>
        </authorList>
    </citation>
    <scope>NUCLEOTIDE SEQUENCE [LARGE SCALE GENOMIC DNA]</scope>
    <source>
        <strain evidence="7 8">GH-76</strain>
    </source>
</reference>
<name>A0ABR3FCW3_9AGAR</name>
<comment type="catalytic activity">
    <reaction evidence="3">
        <text>RX + glutathione = an S-substituted glutathione + a halide anion + H(+)</text>
        <dbReference type="Rhea" id="RHEA:16437"/>
        <dbReference type="ChEBI" id="CHEBI:15378"/>
        <dbReference type="ChEBI" id="CHEBI:16042"/>
        <dbReference type="ChEBI" id="CHEBI:17792"/>
        <dbReference type="ChEBI" id="CHEBI:57925"/>
        <dbReference type="ChEBI" id="CHEBI:90779"/>
        <dbReference type="EC" id="2.5.1.18"/>
    </reaction>
</comment>
<organism evidence="7 8">
    <name type="scientific">Marasmius crinis-equi</name>
    <dbReference type="NCBI Taxonomy" id="585013"/>
    <lineage>
        <taxon>Eukaryota</taxon>
        <taxon>Fungi</taxon>
        <taxon>Dikarya</taxon>
        <taxon>Basidiomycota</taxon>
        <taxon>Agaricomycotina</taxon>
        <taxon>Agaricomycetes</taxon>
        <taxon>Agaricomycetidae</taxon>
        <taxon>Agaricales</taxon>
        <taxon>Marasmiineae</taxon>
        <taxon>Marasmiaceae</taxon>
        <taxon>Marasmius</taxon>
    </lineage>
</organism>
<dbReference type="SFLD" id="SFLDG01154">
    <property type="entry name" value="Main.5:_Phi-like"/>
    <property type="match status" value="1"/>
</dbReference>
<dbReference type="EC" id="2.5.1.18" evidence="1"/>
<evidence type="ECO:0000256" key="4">
    <source>
        <dbReference type="RuleBase" id="RU003494"/>
    </source>
</evidence>
<dbReference type="InterPro" id="IPR004046">
    <property type="entry name" value="GST_C"/>
</dbReference>
<feature type="domain" description="GST N-terminal" evidence="5">
    <location>
        <begin position="1"/>
        <end position="82"/>
    </location>
</feature>
<dbReference type="SFLD" id="SFLDG00358">
    <property type="entry name" value="Main_(cytGST)"/>
    <property type="match status" value="1"/>
</dbReference>
<dbReference type="Gene3D" id="3.40.30.10">
    <property type="entry name" value="Glutaredoxin"/>
    <property type="match status" value="1"/>
</dbReference>
<dbReference type="Pfam" id="PF02798">
    <property type="entry name" value="GST_N"/>
    <property type="match status" value="1"/>
</dbReference>
<dbReference type="Gene3D" id="1.20.1050.10">
    <property type="match status" value="1"/>
</dbReference>
<proteinExistence type="inferred from homology"/>
<feature type="domain" description="GST C-terminal" evidence="6">
    <location>
        <begin position="91"/>
        <end position="218"/>
    </location>
</feature>
<evidence type="ECO:0000256" key="3">
    <source>
        <dbReference type="ARBA" id="ARBA00047960"/>
    </source>
</evidence>
<dbReference type="InterPro" id="IPR036282">
    <property type="entry name" value="Glutathione-S-Trfase_C_sf"/>
</dbReference>
<dbReference type="PANTHER" id="PTHR43900:SF3">
    <property type="entry name" value="GLUTATHIONE S-TRANSFERASE RHO"/>
    <property type="match status" value="1"/>
</dbReference>
<comment type="similarity">
    <text evidence="4">Belongs to the GST superfamily.</text>
</comment>
<accession>A0ABR3FCW3</accession>
<dbReference type="InterPro" id="IPR040079">
    <property type="entry name" value="Glutathione_S-Trfase"/>
</dbReference>